<sequence>MAAVGTTTAGDGAHAAPGAAMIAVDIGASSGRVIVGRLGPGGAGRPGRLEMEIVHRFPNGVTEIDGTLHWDARSLQREVTDGLKAAAAVVRESGERVVSIGIDTWAVDYGLLDADGELVGPPHAYRDGRTEPVIDRVHAAIAPERLYAIGGLQFLPFNTVYQLAAEPDLAGLRALMIPDLLAYWLTGAERTEETNASTTALFDAREVAWSAEVFEAIGVPQVFADLIAPGEAYGTLLPEVAAETGLDPDVRVVAVGSHDTASAVAAVPAEDREFAYVSSGTWSLVGLELDEPVLTEASRRANFTNERGVDGTIRYLQNVGGLWLLQECTRTWAEEGRERPLADLLAAAAALPAGGPVVDANSPEFIAPGGMPARLRAAVESDGGTLAAAGAAAASADAGAVDAEQAATVRCIMDSLAAGYAASLRQASELSGKRPEVLHIVGGGSQNALLCQLTADATGLPVLAGPVEATAQGNLLVQARAAGLLTGGLAELRAAVAADPVRYEPAGS</sequence>
<dbReference type="SUPFAM" id="SSF53067">
    <property type="entry name" value="Actin-like ATPase domain"/>
    <property type="match status" value="2"/>
</dbReference>
<keyword evidence="6" id="KW-1015">Disulfide bond</keyword>
<evidence type="ECO:0000313" key="11">
    <source>
        <dbReference type="Proteomes" id="UP001501536"/>
    </source>
</evidence>
<evidence type="ECO:0000256" key="3">
    <source>
        <dbReference type="ARBA" id="ARBA00022741"/>
    </source>
</evidence>
<name>A0ABP7E0B5_9MICC</name>
<evidence type="ECO:0000256" key="6">
    <source>
        <dbReference type="ARBA" id="ARBA00023157"/>
    </source>
</evidence>
<dbReference type="PANTHER" id="PTHR10196:SF93">
    <property type="entry name" value="L-RHAMNULOKINASE"/>
    <property type="match status" value="1"/>
</dbReference>
<accession>A0ABP7E0B5</accession>
<keyword evidence="4" id="KW-0418">Kinase</keyword>
<keyword evidence="11" id="KW-1185">Reference proteome</keyword>
<protein>
    <submittedName>
        <fullName evidence="10">Rhamnulokinase family protein</fullName>
    </submittedName>
</protein>
<evidence type="ECO:0000256" key="7">
    <source>
        <dbReference type="ARBA" id="ARBA00023308"/>
    </source>
</evidence>
<dbReference type="PANTHER" id="PTHR10196">
    <property type="entry name" value="SUGAR KINASE"/>
    <property type="match status" value="1"/>
</dbReference>
<dbReference type="EMBL" id="BAABCJ010000007">
    <property type="protein sequence ID" value="GAA3712567.1"/>
    <property type="molecule type" value="Genomic_DNA"/>
</dbReference>
<dbReference type="CDD" id="cd07771">
    <property type="entry name" value="ASKHA_NBD_FGGY_RhaB-like"/>
    <property type="match status" value="1"/>
</dbReference>
<comment type="similarity">
    <text evidence="1">Belongs to the FGGY kinase family.</text>
</comment>
<evidence type="ECO:0000256" key="2">
    <source>
        <dbReference type="ARBA" id="ARBA00022679"/>
    </source>
</evidence>
<feature type="domain" description="Carbohydrate kinase FGGY C-terminal" evidence="9">
    <location>
        <begin position="275"/>
        <end position="482"/>
    </location>
</feature>
<dbReference type="Proteomes" id="UP001501536">
    <property type="component" value="Unassembled WGS sequence"/>
</dbReference>
<evidence type="ECO:0000259" key="9">
    <source>
        <dbReference type="Pfam" id="PF02782"/>
    </source>
</evidence>
<dbReference type="RefSeq" id="WP_425582987.1">
    <property type="nucleotide sequence ID" value="NZ_BAABCJ010000007.1"/>
</dbReference>
<evidence type="ECO:0000256" key="1">
    <source>
        <dbReference type="ARBA" id="ARBA00009156"/>
    </source>
</evidence>
<dbReference type="InterPro" id="IPR013449">
    <property type="entry name" value="Rhamnulokinase"/>
</dbReference>
<dbReference type="InterPro" id="IPR043129">
    <property type="entry name" value="ATPase_NBD"/>
</dbReference>
<keyword evidence="3" id="KW-0547">Nucleotide-binding</keyword>
<evidence type="ECO:0000313" key="10">
    <source>
        <dbReference type="EMBL" id="GAA3712567.1"/>
    </source>
</evidence>
<proteinExistence type="inferred from homology"/>
<dbReference type="Gene3D" id="3.30.420.40">
    <property type="match status" value="2"/>
</dbReference>
<keyword evidence="5" id="KW-0067">ATP-binding</keyword>
<dbReference type="Pfam" id="PF02782">
    <property type="entry name" value="FGGY_C"/>
    <property type="match status" value="1"/>
</dbReference>
<evidence type="ECO:0000256" key="4">
    <source>
        <dbReference type="ARBA" id="ARBA00022777"/>
    </source>
</evidence>
<keyword evidence="7" id="KW-0684">Rhamnose metabolism</keyword>
<feature type="domain" description="Carbohydrate kinase FGGY N-terminal" evidence="8">
    <location>
        <begin position="21"/>
        <end position="264"/>
    </location>
</feature>
<evidence type="ECO:0000256" key="5">
    <source>
        <dbReference type="ARBA" id="ARBA00022840"/>
    </source>
</evidence>
<comment type="caution">
    <text evidence="10">The sequence shown here is derived from an EMBL/GenBank/DDBJ whole genome shotgun (WGS) entry which is preliminary data.</text>
</comment>
<evidence type="ECO:0000259" key="8">
    <source>
        <dbReference type="Pfam" id="PF00370"/>
    </source>
</evidence>
<organism evidence="10 11">
    <name type="scientific">Zhihengliuella alba</name>
    <dbReference type="NCBI Taxonomy" id="547018"/>
    <lineage>
        <taxon>Bacteria</taxon>
        <taxon>Bacillati</taxon>
        <taxon>Actinomycetota</taxon>
        <taxon>Actinomycetes</taxon>
        <taxon>Micrococcales</taxon>
        <taxon>Micrococcaceae</taxon>
        <taxon>Zhihengliuella</taxon>
    </lineage>
</organism>
<dbReference type="Pfam" id="PF00370">
    <property type="entry name" value="FGGY_N"/>
    <property type="match status" value="1"/>
</dbReference>
<keyword evidence="2" id="KW-0808">Transferase</keyword>
<dbReference type="InterPro" id="IPR018484">
    <property type="entry name" value="FGGY_N"/>
</dbReference>
<gene>
    <name evidence="10" type="ORF">GCM10022377_27800</name>
</gene>
<reference evidence="11" key="1">
    <citation type="journal article" date="2019" name="Int. J. Syst. Evol. Microbiol.">
        <title>The Global Catalogue of Microorganisms (GCM) 10K type strain sequencing project: providing services to taxonomists for standard genome sequencing and annotation.</title>
        <authorList>
            <consortium name="The Broad Institute Genomics Platform"/>
            <consortium name="The Broad Institute Genome Sequencing Center for Infectious Disease"/>
            <person name="Wu L."/>
            <person name="Ma J."/>
        </authorList>
    </citation>
    <scope>NUCLEOTIDE SEQUENCE [LARGE SCALE GENOMIC DNA]</scope>
    <source>
        <strain evidence="11">JCM 16961</strain>
    </source>
</reference>
<dbReference type="InterPro" id="IPR018485">
    <property type="entry name" value="FGGY_C"/>
</dbReference>